<name>A0A084WH74_ANOSI</name>
<dbReference type="VEuPathDB" id="VectorBase:ASIC017576"/>
<evidence type="ECO:0000313" key="2">
    <source>
        <dbReference type="EnsemblMetazoa" id="ASIC017576-PA"/>
    </source>
</evidence>
<sequence length="81" mass="9363">MCANMFVYISFTITPEVPFLEEFALVERGLLHHRSLGHLQQPADLEIYKCGSISGALIRVVLWQCGWLSKLQEEDAWWIVK</sequence>
<accession>A0A084WH74</accession>
<evidence type="ECO:0000313" key="1">
    <source>
        <dbReference type="EMBL" id="KFB49568.1"/>
    </source>
</evidence>
<evidence type="ECO:0000313" key="3">
    <source>
        <dbReference type="Proteomes" id="UP000030765"/>
    </source>
</evidence>
<dbReference type="EMBL" id="KE525346">
    <property type="protein sequence ID" value="KFB49568.1"/>
    <property type="molecule type" value="Genomic_DNA"/>
</dbReference>
<reference evidence="2" key="2">
    <citation type="submission" date="2020-05" db="UniProtKB">
        <authorList>
            <consortium name="EnsemblMetazoa"/>
        </authorList>
    </citation>
    <scope>IDENTIFICATION</scope>
</reference>
<proteinExistence type="predicted"/>
<keyword evidence="3" id="KW-1185">Reference proteome</keyword>
<dbReference type="AlphaFoldDB" id="A0A084WH74"/>
<dbReference type="EnsemblMetazoa" id="ASIC017576-RA">
    <property type="protein sequence ID" value="ASIC017576-PA"/>
    <property type="gene ID" value="ASIC017576"/>
</dbReference>
<gene>
    <name evidence="1" type="ORF">ZHAS_00017576</name>
</gene>
<organism evidence="1">
    <name type="scientific">Anopheles sinensis</name>
    <name type="common">Mosquito</name>
    <dbReference type="NCBI Taxonomy" id="74873"/>
    <lineage>
        <taxon>Eukaryota</taxon>
        <taxon>Metazoa</taxon>
        <taxon>Ecdysozoa</taxon>
        <taxon>Arthropoda</taxon>
        <taxon>Hexapoda</taxon>
        <taxon>Insecta</taxon>
        <taxon>Pterygota</taxon>
        <taxon>Neoptera</taxon>
        <taxon>Endopterygota</taxon>
        <taxon>Diptera</taxon>
        <taxon>Nematocera</taxon>
        <taxon>Culicoidea</taxon>
        <taxon>Culicidae</taxon>
        <taxon>Anophelinae</taxon>
        <taxon>Anopheles</taxon>
    </lineage>
</organism>
<protein>
    <submittedName>
        <fullName evidence="1">Uncharacterized protein LOC102069189</fullName>
    </submittedName>
</protein>
<dbReference type="EMBL" id="ATLV01023794">
    <property type="status" value="NOT_ANNOTATED_CDS"/>
    <property type="molecule type" value="Genomic_DNA"/>
</dbReference>
<dbReference type="Proteomes" id="UP000030765">
    <property type="component" value="Unassembled WGS sequence"/>
</dbReference>
<reference evidence="1 3" key="1">
    <citation type="journal article" date="2014" name="BMC Genomics">
        <title>Genome sequence of Anopheles sinensis provides insight into genetics basis of mosquito competence for malaria parasites.</title>
        <authorList>
            <person name="Zhou D."/>
            <person name="Zhang D."/>
            <person name="Ding G."/>
            <person name="Shi L."/>
            <person name="Hou Q."/>
            <person name="Ye Y."/>
            <person name="Xu Y."/>
            <person name="Zhou H."/>
            <person name="Xiong C."/>
            <person name="Li S."/>
            <person name="Yu J."/>
            <person name="Hong S."/>
            <person name="Yu X."/>
            <person name="Zou P."/>
            <person name="Chen C."/>
            <person name="Chang X."/>
            <person name="Wang W."/>
            <person name="Lv Y."/>
            <person name="Sun Y."/>
            <person name="Ma L."/>
            <person name="Shen B."/>
            <person name="Zhu C."/>
        </authorList>
    </citation>
    <scope>NUCLEOTIDE SEQUENCE [LARGE SCALE GENOMIC DNA]</scope>
</reference>